<dbReference type="InterPro" id="IPR040758">
    <property type="entry name" value="PrmC_N"/>
</dbReference>
<feature type="binding site" evidence="5">
    <location>
        <position position="148"/>
    </location>
    <ligand>
        <name>S-adenosyl-L-methionine</name>
        <dbReference type="ChEBI" id="CHEBI:59789"/>
    </ligand>
</feature>
<dbReference type="KEGG" id="salq:SYNTR_2123"/>
<evidence type="ECO:0000256" key="3">
    <source>
        <dbReference type="ARBA" id="ARBA00022691"/>
    </source>
</evidence>
<comment type="catalytic activity">
    <reaction evidence="4 5">
        <text>L-glutaminyl-[peptide chain release factor] + S-adenosyl-L-methionine = N(5)-methyl-L-glutaminyl-[peptide chain release factor] + S-adenosyl-L-homocysteine + H(+)</text>
        <dbReference type="Rhea" id="RHEA:42896"/>
        <dbReference type="Rhea" id="RHEA-COMP:10271"/>
        <dbReference type="Rhea" id="RHEA-COMP:10272"/>
        <dbReference type="ChEBI" id="CHEBI:15378"/>
        <dbReference type="ChEBI" id="CHEBI:30011"/>
        <dbReference type="ChEBI" id="CHEBI:57856"/>
        <dbReference type="ChEBI" id="CHEBI:59789"/>
        <dbReference type="ChEBI" id="CHEBI:61891"/>
        <dbReference type="EC" id="2.1.1.297"/>
    </reaction>
</comment>
<organism evidence="8 9">
    <name type="scientific">Candidatus Syntrophocurvum alkaliphilum</name>
    <dbReference type="NCBI Taxonomy" id="2293317"/>
    <lineage>
        <taxon>Bacteria</taxon>
        <taxon>Bacillati</taxon>
        <taxon>Bacillota</taxon>
        <taxon>Clostridia</taxon>
        <taxon>Eubacteriales</taxon>
        <taxon>Syntrophomonadaceae</taxon>
        <taxon>Candidatus Syntrophocurvum</taxon>
    </lineage>
</organism>
<dbReference type="Gene3D" id="3.40.50.150">
    <property type="entry name" value="Vaccinia Virus protein VP39"/>
    <property type="match status" value="1"/>
</dbReference>
<dbReference type="PANTHER" id="PTHR18895">
    <property type="entry name" value="HEMK METHYLTRANSFERASE"/>
    <property type="match status" value="1"/>
</dbReference>
<dbReference type="EMBL" id="CP046457">
    <property type="protein sequence ID" value="QGU00717.1"/>
    <property type="molecule type" value="Genomic_DNA"/>
</dbReference>
<dbReference type="AlphaFoldDB" id="A0A6I6DLN6"/>
<dbReference type="InterPro" id="IPR004556">
    <property type="entry name" value="HemK-like"/>
</dbReference>
<comment type="function">
    <text evidence="5">Methylates the class 1 translation termination release factors RF1/PrfA and RF2/PrfB on the glutamine residue of the universally conserved GGQ motif.</text>
</comment>
<dbReference type="InterPro" id="IPR029063">
    <property type="entry name" value="SAM-dependent_MTases_sf"/>
</dbReference>
<comment type="similarity">
    <text evidence="5">Belongs to the protein N5-glutamine methyltransferase family. PrmC subfamily.</text>
</comment>
<gene>
    <name evidence="5" type="primary">prmC</name>
    <name evidence="8" type="ORF">SYNTR_2123</name>
</gene>
<dbReference type="EC" id="2.1.1.297" evidence="5"/>
<dbReference type="Proteomes" id="UP000426444">
    <property type="component" value="Chromosome"/>
</dbReference>
<dbReference type="CDD" id="cd02440">
    <property type="entry name" value="AdoMet_MTases"/>
    <property type="match status" value="1"/>
</dbReference>
<protein>
    <recommendedName>
        <fullName evidence="5">Release factor glutamine methyltransferase</fullName>
        <shortName evidence="5">RF MTase</shortName>
        <ecNumber evidence="5">2.1.1.297</ecNumber>
    </recommendedName>
    <alternativeName>
        <fullName evidence="5">N5-glutamine methyltransferase PrmC</fullName>
    </alternativeName>
    <alternativeName>
        <fullName evidence="5">Protein-(glutamine-N5) MTase PrmC</fullName>
    </alternativeName>
    <alternativeName>
        <fullName evidence="5">Protein-glutamine N-methyltransferase PrmC</fullName>
    </alternativeName>
</protein>
<keyword evidence="2 5" id="KW-0808">Transferase</keyword>
<dbReference type="HAMAP" id="MF_02126">
    <property type="entry name" value="RF_methyltr_PrmC"/>
    <property type="match status" value="1"/>
</dbReference>
<dbReference type="NCBIfam" id="TIGR00536">
    <property type="entry name" value="hemK_fam"/>
    <property type="match status" value="1"/>
</dbReference>
<feature type="binding site" evidence="5">
    <location>
        <position position="191"/>
    </location>
    <ligand>
        <name>S-adenosyl-L-methionine</name>
        <dbReference type="ChEBI" id="CHEBI:59789"/>
    </ligand>
</feature>
<evidence type="ECO:0000259" key="7">
    <source>
        <dbReference type="Pfam" id="PF17827"/>
    </source>
</evidence>
<evidence type="ECO:0000256" key="1">
    <source>
        <dbReference type="ARBA" id="ARBA00022603"/>
    </source>
</evidence>
<evidence type="ECO:0000256" key="5">
    <source>
        <dbReference type="HAMAP-Rule" id="MF_02126"/>
    </source>
</evidence>
<dbReference type="InterPro" id="IPR007848">
    <property type="entry name" value="Small_mtfrase_dom"/>
</dbReference>
<dbReference type="OrthoDB" id="9784805at2"/>
<comment type="caution">
    <text evidence="5">Lacks conserved residue(s) required for the propagation of feature annotation.</text>
</comment>
<dbReference type="InterPro" id="IPR050320">
    <property type="entry name" value="N5-glutamine_MTase"/>
</dbReference>
<keyword evidence="1 5" id="KW-0489">Methyltransferase</keyword>
<evidence type="ECO:0000256" key="2">
    <source>
        <dbReference type="ARBA" id="ARBA00022679"/>
    </source>
</evidence>
<evidence type="ECO:0000313" key="8">
    <source>
        <dbReference type="EMBL" id="QGU00717.1"/>
    </source>
</evidence>
<dbReference type="InterPro" id="IPR019874">
    <property type="entry name" value="RF_methyltr_PrmC"/>
</dbReference>
<dbReference type="GO" id="GO:0032259">
    <property type="term" value="P:methylation"/>
    <property type="evidence" value="ECO:0007669"/>
    <property type="project" value="UniProtKB-KW"/>
</dbReference>
<dbReference type="GO" id="GO:0102559">
    <property type="term" value="F:peptide chain release factor N(5)-glutamine methyltransferase activity"/>
    <property type="evidence" value="ECO:0007669"/>
    <property type="project" value="UniProtKB-EC"/>
</dbReference>
<dbReference type="PANTHER" id="PTHR18895:SF74">
    <property type="entry name" value="MTRF1L RELEASE FACTOR GLUTAMINE METHYLTRANSFERASE"/>
    <property type="match status" value="1"/>
</dbReference>
<accession>A0A6I6DLN6</accession>
<dbReference type="SUPFAM" id="SSF53335">
    <property type="entry name" value="S-adenosyl-L-methionine-dependent methyltransferases"/>
    <property type="match status" value="1"/>
</dbReference>
<feature type="domain" description="Release factor glutamine methyltransferase N-terminal" evidence="7">
    <location>
        <begin position="9"/>
        <end position="79"/>
    </location>
</feature>
<dbReference type="Pfam" id="PF05175">
    <property type="entry name" value="MTS"/>
    <property type="match status" value="1"/>
</dbReference>
<name>A0A6I6DLN6_9FIRM</name>
<evidence type="ECO:0000256" key="4">
    <source>
        <dbReference type="ARBA" id="ARBA00048391"/>
    </source>
</evidence>
<dbReference type="RefSeq" id="WP_156204470.1">
    <property type="nucleotide sequence ID" value="NZ_CP046457.1"/>
</dbReference>
<dbReference type="Pfam" id="PF17827">
    <property type="entry name" value="PrmC_N"/>
    <property type="match status" value="1"/>
</dbReference>
<keyword evidence="3 5" id="KW-0949">S-adenosyl-L-methionine</keyword>
<feature type="domain" description="Methyltransferase small" evidence="6">
    <location>
        <begin position="113"/>
        <end position="199"/>
    </location>
</feature>
<keyword evidence="9" id="KW-1185">Reference proteome</keyword>
<proteinExistence type="inferred from homology"/>
<feature type="binding site" evidence="5">
    <location>
        <begin position="125"/>
        <end position="129"/>
    </location>
    <ligand>
        <name>S-adenosyl-L-methionine</name>
        <dbReference type="ChEBI" id="CHEBI:59789"/>
    </ligand>
</feature>
<reference evidence="9" key="1">
    <citation type="journal article" date="2019" name="Microbiology">
        <title>Complete Genome Sequence of an Uncultured Bacterium of the Candidate Phylum Bipolaricaulota.</title>
        <authorList>
            <person name="Kadnikov V.V."/>
            <person name="Mardanov A.V."/>
            <person name="Beletsky A.V."/>
            <person name="Frank Y.A."/>
            <person name="Karnachuk O.V."/>
            <person name="Ravin N.V."/>
        </authorList>
    </citation>
    <scope>NUCLEOTIDE SEQUENCE [LARGE SCALE GENOMIC DNA]</scope>
</reference>
<evidence type="ECO:0000313" key="9">
    <source>
        <dbReference type="Proteomes" id="UP000426444"/>
    </source>
</evidence>
<evidence type="ECO:0000259" key="6">
    <source>
        <dbReference type="Pfam" id="PF05175"/>
    </source>
</evidence>
<dbReference type="NCBIfam" id="TIGR03534">
    <property type="entry name" value="RF_mod_PrmC"/>
    <property type="match status" value="1"/>
</dbReference>
<dbReference type="Gene3D" id="1.10.8.10">
    <property type="entry name" value="DNA helicase RuvA subunit, C-terminal domain"/>
    <property type="match status" value="1"/>
</dbReference>
<sequence length="283" mass="32383">MSSSWNIRQLIDWTTRYFNDMGIEEPRLEAEILLSHVLQRNRVYLYTNHEEPVNQHERTCYREYIKRRAKGEPVAYITGVKEFMSLDFKVTPDVLIPRPDTEILVENVIMLAQNNSSIKKICDVGTGSGAIAVSLAFYLEDKTIYACDISENAIEVAKQNALNNNVSIETFVGDLLEPVKNQAKFHVITANLPYISKEEYFKLDKQVIQFEPKLALLAEKDGLEAYREMLPQALNLLDDGGYIFIEIASNQTEKALELFKGFSSIEILKDLPGRDRVIKARKE</sequence>